<evidence type="ECO:0000256" key="1">
    <source>
        <dbReference type="ARBA" id="ARBA00011062"/>
    </source>
</evidence>
<dbReference type="GO" id="GO:0008252">
    <property type="term" value="F:nucleotidase activity"/>
    <property type="evidence" value="ECO:0007669"/>
    <property type="project" value="InterPro"/>
</dbReference>
<evidence type="ECO:0000259" key="5">
    <source>
        <dbReference type="Pfam" id="PF01975"/>
    </source>
</evidence>
<proteinExistence type="inferred from homology"/>
<dbReference type="KEGG" id="psco:LY89DRAFT_719668"/>
<feature type="domain" description="Survival protein SurE-like phosphatase/nucleotidase" evidence="5">
    <location>
        <begin position="24"/>
        <end position="230"/>
    </location>
</feature>
<dbReference type="GO" id="GO:0046872">
    <property type="term" value="F:metal ion binding"/>
    <property type="evidence" value="ECO:0007669"/>
    <property type="project" value="UniProtKB-KW"/>
</dbReference>
<evidence type="ECO:0000256" key="2">
    <source>
        <dbReference type="ARBA" id="ARBA00022723"/>
    </source>
</evidence>
<dbReference type="PANTHER" id="PTHR30457:SF0">
    <property type="entry name" value="PHOSPHATASE, PUTATIVE (AFU_ORTHOLOGUE AFUA_4G01070)-RELATED"/>
    <property type="match status" value="1"/>
</dbReference>
<accession>A0A194X761</accession>
<dbReference type="InterPro" id="IPR002828">
    <property type="entry name" value="SurE-like_Pase/nucleotidase"/>
</dbReference>
<name>A0A194X761_MOLSC</name>
<dbReference type="NCBIfam" id="TIGR00087">
    <property type="entry name" value="surE"/>
    <property type="match status" value="1"/>
</dbReference>
<keyword evidence="3" id="KW-0378">Hydrolase</keyword>
<dbReference type="GeneID" id="28828238"/>
<keyword evidence="4" id="KW-0732">Signal</keyword>
<gene>
    <name evidence="6" type="ORF">LY89DRAFT_719668</name>
</gene>
<sequence length="396" mass="41159">MRLAKFYAALAAIANLFQINALNILITNDDGFGVSNIRELYKAVKALGHNAYIVASASDKSGTGGSLSFATTANLTADTQYGIVKAGAPSVGADPNDSHIWYYNGTPSVCVMVALDYILSTFANFSTPDLVLSGPNYGDNLGDFAYTGSGTIGATYFSIGRGIPAIAFSANYPTTTPYYEVNTTTKAGLKDPATIAAELAANLVQSLVAKANGSRILPLGYGLNVNMPYITSFDNSSCVDPPLIHTRLTGDAWSYGVKFNASTGLFTAGLKVGNDATGINVCINGDCTLIGETALIAKGCYSSVSVFTVDYDAPNFGNNVVDETKLLGALVQNLNSTSLIGGLNATATAGRNASVTTPTATSSVITNDASAARWTRYSGTAASLWLVIGVFLLCSF</sequence>
<evidence type="ECO:0000313" key="6">
    <source>
        <dbReference type="EMBL" id="KUJ16008.1"/>
    </source>
</evidence>
<feature type="chain" id="PRO_5008267904" evidence="4">
    <location>
        <begin position="22"/>
        <end position="396"/>
    </location>
</feature>
<dbReference type="Pfam" id="PF01975">
    <property type="entry name" value="SurE"/>
    <property type="match status" value="1"/>
</dbReference>
<keyword evidence="2" id="KW-0479">Metal-binding</keyword>
<dbReference type="STRING" id="149040.A0A194X761"/>
<reference evidence="6 7" key="1">
    <citation type="submission" date="2015-10" db="EMBL/GenBank/DDBJ databases">
        <title>Full genome of DAOMC 229536 Phialocephala scopiformis, a fungal endophyte of spruce producing the potent anti-insectan compound rugulosin.</title>
        <authorList>
            <consortium name="DOE Joint Genome Institute"/>
            <person name="Walker A.K."/>
            <person name="Frasz S.L."/>
            <person name="Seifert K.A."/>
            <person name="Miller J.D."/>
            <person name="Mondo S.J."/>
            <person name="Labutti K."/>
            <person name="Lipzen A."/>
            <person name="Dockter R."/>
            <person name="Kennedy M."/>
            <person name="Grigoriev I.V."/>
            <person name="Spatafora J.W."/>
        </authorList>
    </citation>
    <scope>NUCLEOTIDE SEQUENCE [LARGE SCALE GENOMIC DNA]</scope>
    <source>
        <strain evidence="6 7">CBS 120377</strain>
    </source>
</reference>
<dbReference type="InterPro" id="IPR036523">
    <property type="entry name" value="SurE-like_sf"/>
</dbReference>
<dbReference type="Gene3D" id="3.40.1210.10">
    <property type="entry name" value="Survival protein SurE-like phosphatase/nucleotidase"/>
    <property type="match status" value="1"/>
</dbReference>
<dbReference type="AlphaFoldDB" id="A0A194X761"/>
<evidence type="ECO:0000256" key="3">
    <source>
        <dbReference type="ARBA" id="ARBA00022801"/>
    </source>
</evidence>
<keyword evidence="7" id="KW-1185">Reference proteome</keyword>
<dbReference type="OrthoDB" id="4018688at2759"/>
<dbReference type="Proteomes" id="UP000070700">
    <property type="component" value="Unassembled WGS sequence"/>
</dbReference>
<comment type="similarity">
    <text evidence="1">Belongs to the SurE nucleotidase family.</text>
</comment>
<protein>
    <submittedName>
        <fullName evidence="6">Sure-like protein</fullName>
    </submittedName>
</protein>
<evidence type="ECO:0000256" key="4">
    <source>
        <dbReference type="SAM" id="SignalP"/>
    </source>
</evidence>
<dbReference type="InParanoid" id="A0A194X761"/>
<dbReference type="SUPFAM" id="SSF64167">
    <property type="entry name" value="SurE-like"/>
    <property type="match status" value="1"/>
</dbReference>
<dbReference type="EMBL" id="KQ947417">
    <property type="protein sequence ID" value="KUJ16008.1"/>
    <property type="molecule type" value="Genomic_DNA"/>
</dbReference>
<dbReference type="PANTHER" id="PTHR30457">
    <property type="entry name" value="5'-NUCLEOTIDASE SURE"/>
    <property type="match status" value="1"/>
</dbReference>
<evidence type="ECO:0000313" key="7">
    <source>
        <dbReference type="Proteomes" id="UP000070700"/>
    </source>
</evidence>
<feature type="signal peptide" evidence="4">
    <location>
        <begin position="1"/>
        <end position="21"/>
    </location>
</feature>
<dbReference type="RefSeq" id="XP_018070363.1">
    <property type="nucleotide sequence ID" value="XM_018218512.1"/>
</dbReference>
<dbReference type="InterPro" id="IPR030048">
    <property type="entry name" value="SurE"/>
</dbReference>
<organism evidence="6 7">
    <name type="scientific">Mollisia scopiformis</name>
    <name type="common">Conifer needle endophyte fungus</name>
    <name type="synonym">Phialocephala scopiformis</name>
    <dbReference type="NCBI Taxonomy" id="149040"/>
    <lineage>
        <taxon>Eukaryota</taxon>
        <taxon>Fungi</taxon>
        <taxon>Dikarya</taxon>
        <taxon>Ascomycota</taxon>
        <taxon>Pezizomycotina</taxon>
        <taxon>Leotiomycetes</taxon>
        <taxon>Helotiales</taxon>
        <taxon>Mollisiaceae</taxon>
        <taxon>Mollisia</taxon>
    </lineage>
</organism>